<dbReference type="InterPro" id="IPR052509">
    <property type="entry name" value="Metal_resp_DNA-bind_regulator"/>
</dbReference>
<dbReference type="InterPro" id="IPR036388">
    <property type="entry name" value="WH-like_DNA-bd_sf"/>
</dbReference>
<dbReference type="Gene3D" id="1.10.10.10">
    <property type="entry name" value="Winged helix-like DNA-binding domain superfamily/Winged helix DNA-binding domain"/>
    <property type="match status" value="1"/>
</dbReference>
<dbReference type="SUPFAM" id="SSF46785">
    <property type="entry name" value="Winged helix' DNA-binding domain"/>
    <property type="match status" value="1"/>
</dbReference>
<comment type="caution">
    <text evidence="2">The sequence shown here is derived from an EMBL/GenBank/DDBJ whole genome shotgun (WGS) entry which is preliminary data.</text>
</comment>
<dbReference type="EMBL" id="BARV01000048">
    <property type="protein sequence ID" value="GAH92343.1"/>
    <property type="molecule type" value="Genomic_DNA"/>
</dbReference>
<name>X1LDW8_9ZZZZ</name>
<dbReference type="PANTHER" id="PTHR33169:SF14">
    <property type="entry name" value="TRANSCRIPTIONAL REGULATOR RV3488"/>
    <property type="match status" value="1"/>
</dbReference>
<sequence>MVYYKAMSQSHLEQLLRGVVEPLMLFIIGELPMHGYRIAKELEKRSSGYFKLTESTVYSALRRLEREGLVLSSWQLVAKKQKRRCYELTEKGRQILAKKLAEWQRFSNATSKVISY</sequence>
<protein>
    <recommendedName>
        <fullName evidence="1">Transcription regulator PadR N-terminal domain-containing protein</fullName>
    </recommendedName>
</protein>
<dbReference type="Pfam" id="PF03551">
    <property type="entry name" value="PadR"/>
    <property type="match status" value="1"/>
</dbReference>
<reference evidence="2" key="1">
    <citation type="journal article" date="2014" name="Front. Microbiol.">
        <title>High frequency of phylogenetically diverse reductive dehalogenase-homologous genes in deep subseafloor sedimentary metagenomes.</title>
        <authorList>
            <person name="Kawai M."/>
            <person name="Futagami T."/>
            <person name="Toyoda A."/>
            <person name="Takaki Y."/>
            <person name="Nishi S."/>
            <person name="Hori S."/>
            <person name="Arai W."/>
            <person name="Tsubouchi T."/>
            <person name="Morono Y."/>
            <person name="Uchiyama I."/>
            <person name="Ito T."/>
            <person name="Fujiyama A."/>
            <person name="Inagaki F."/>
            <person name="Takami H."/>
        </authorList>
    </citation>
    <scope>NUCLEOTIDE SEQUENCE</scope>
    <source>
        <strain evidence="2">Expedition CK06-06</strain>
    </source>
</reference>
<evidence type="ECO:0000259" key="1">
    <source>
        <dbReference type="Pfam" id="PF03551"/>
    </source>
</evidence>
<feature type="domain" description="Transcription regulator PadR N-terminal" evidence="1">
    <location>
        <begin position="25"/>
        <end position="97"/>
    </location>
</feature>
<dbReference type="InterPro" id="IPR036390">
    <property type="entry name" value="WH_DNA-bd_sf"/>
</dbReference>
<dbReference type="AlphaFoldDB" id="X1LDW8"/>
<proteinExistence type="predicted"/>
<gene>
    <name evidence="2" type="ORF">S06H3_00296</name>
</gene>
<accession>X1LDW8</accession>
<evidence type="ECO:0000313" key="2">
    <source>
        <dbReference type="EMBL" id="GAH92343.1"/>
    </source>
</evidence>
<dbReference type="PANTHER" id="PTHR33169">
    <property type="entry name" value="PADR-FAMILY TRANSCRIPTIONAL REGULATOR"/>
    <property type="match status" value="1"/>
</dbReference>
<dbReference type="InterPro" id="IPR005149">
    <property type="entry name" value="Tscrpt_reg_PadR_N"/>
</dbReference>
<organism evidence="2">
    <name type="scientific">marine sediment metagenome</name>
    <dbReference type="NCBI Taxonomy" id="412755"/>
    <lineage>
        <taxon>unclassified sequences</taxon>
        <taxon>metagenomes</taxon>
        <taxon>ecological metagenomes</taxon>
    </lineage>
</organism>